<feature type="region of interest" description="Disordered" evidence="1">
    <location>
        <begin position="62"/>
        <end position="106"/>
    </location>
</feature>
<evidence type="ECO:0000313" key="3">
    <source>
        <dbReference type="Proteomes" id="UP000184267"/>
    </source>
</evidence>
<keyword evidence="3" id="KW-1185">Reference proteome</keyword>
<name>A0A1M2VYZ8_TRAPU</name>
<evidence type="ECO:0000256" key="1">
    <source>
        <dbReference type="SAM" id="MobiDB-lite"/>
    </source>
</evidence>
<protein>
    <submittedName>
        <fullName evidence="2">Uncharacterized protein</fullName>
    </submittedName>
</protein>
<dbReference type="Proteomes" id="UP000184267">
    <property type="component" value="Unassembled WGS sequence"/>
</dbReference>
<dbReference type="EMBL" id="MNAD01000448">
    <property type="protein sequence ID" value="OJT12756.1"/>
    <property type="molecule type" value="Genomic_DNA"/>
</dbReference>
<organism evidence="2 3">
    <name type="scientific">Trametes pubescens</name>
    <name type="common">White-rot fungus</name>
    <dbReference type="NCBI Taxonomy" id="154538"/>
    <lineage>
        <taxon>Eukaryota</taxon>
        <taxon>Fungi</taxon>
        <taxon>Dikarya</taxon>
        <taxon>Basidiomycota</taxon>
        <taxon>Agaricomycotina</taxon>
        <taxon>Agaricomycetes</taxon>
        <taxon>Polyporales</taxon>
        <taxon>Polyporaceae</taxon>
        <taxon>Trametes</taxon>
    </lineage>
</organism>
<gene>
    <name evidence="2" type="ORF">TRAPUB_10704</name>
</gene>
<evidence type="ECO:0000313" key="2">
    <source>
        <dbReference type="EMBL" id="OJT12756.1"/>
    </source>
</evidence>
<accession>A0A1M2VYZ8</accession>
<reference evidence="2 3" key="1">
    <citation type="submission" date="2016-10" db="EMBL/GenBank/DDBJ databases">
        <title>Genome sequence of the basidiomycete white-rot fungus Trametes pubescens.</title>
        <authorList>
            <person name="Makela M.R."/>
            <person name="Granchi Z."/>
            <person name="Peng M."/>
            <person name="De Vries R.P."/>
            <person name="Grigoriev I."/>
            <person name="Riley R."/>
            <person name="Hilden K."/>
        </authorList>
    </citation>
    <scope>NUCLEOTIDE SEQUENCE [LARGE SCALE GENOMIC DNA]</scope>
    <source>
        <strain evidence="2 3">FBCC735</strain>
    </source>
</reference>
<sequence>MAQPRQASCPVPACEGGIATLGGLCTSKEHGTRVPSKKKLRTHLALLAPLLPVVQSRSSEIELRQGTRRVRQSAHQGRASGDGPAARGERERFPEHPGSAQGTIVSRMGPQGLAFGRLVAIGQRLWEDYLRKLP</sequence>
<proteinExistence type="predicted"/>
<dbReference type="AlphaFoldDB" id="A0A1M2VYZ8"/>
<comment type="caution">
    <text evidence="2">The sequence shown here is derived from an EMBL/GenBank/DDBJ whole genome shotgun (WGS) entry which is preliminary data.</text>
</comment>